<evidence type="ECO:0000313" key="2">
    <source>
        <dbReference type="EMBL" id="KTD07855.1"/>
    </source>
</evidence>
<reference evidence="2 3" key="1">
    <citation type="submission" date="2015-11" db="EMBL/GenBank/DDBJ databases">
        <title>Genomic analysis of 38 Legionella species identifies large and diverse effector repertoires.</title>
        <authorList>
            <person name="Burstein D."/>
            <person name="Amaro F."/>
            <person name="Zusman T."/>
            <person name="Lifshitz Z."/>
            <person name="Cohen O."/>
            <person name="Gilbert J.A."/>
            <person name="Pupko T."/>
            <person name="Shuman H.A."/>
            <person name="Segal G."/>
        </authorList>
    </citation>
    <scope>NUCLEOTIDE SEQUENCE [LARGE SCALE GENOMIC DNA]</scope>
    <source>
        <strain evidence="2 3">JA-26-G1-E2</strain>
    </source>
</reference>
<accession>A0A0W0UJA3</accession>
<dbReference type="RefSeq" id="WP_058449934.1">
    <property type="nucleotide sequence ID" value="NZ_CAAAJF010000002.1"/>
</dbReference>
<evidence type="ECO:0000259" key="1">
    <source>
        <dbReference type="Pfam" id="PF13649"/>
    </source>
</evidence>
<evidence type="ECO:0000313" key="3">
    <source>
        <dbReference type="Proteomes" id="UP000054715"/>
    </source>
</evidence>
<dbReference type="PATRIC" id="fig|455.5.peg.2160"/>
<name>A0A0W0UJA3_9GAMM</name>
<gene>
    <name evidence="2" type="ORF">Ljam_2050</name>
</gene>
<keyword evidence="2" id="KW-0808">Transferase</keyword>
<keyword evidence="2" id="KW-0489">Methyltransferase</keyword>
<feature type="domain" description="Methyltransferase" evidence="1">
    <location>
        <begin position="135"/>
        <end position="229"/>
    </location>
</feature>
<sequence length="312" mass="35896">MPTQDNPHLISHAQDKKSLELCVNNIAARLKKDIESPEALGQHLDLLHQLQQFDFGRFLIQNQGINGYWTHYITTHPFHGRKTGKNNREEPFSPLETFLLDKAPIIVATQERFEIFLRENQKAVGEGATLACIPCGTMSELLYLQLQQCKNIRLLGFDYDRETFADAYRLAGKLKVVHPLELHHADAWHLGIQEEFDLISSNGLTIYEPDEERVLALFEGFYQALKPGGKLVTSFLTPPPVLTEQCEWDMSVINSYDLQLQRTLFVDILKVKFQCYRSTEQTRKLLNAAGFINMEFFYDKAKLFPTVVAYKK</sequence>
<dbReference type="CDD" id="cd02440">
    <property type="entry name" value="AdoMet_MTases"/>
    <property type="match status" value="1"/>
</dbReference>
<dbReference type="Gene3D" id="3.40.50.150">
    <property type="entry name" value="Vaccinia Virus protein VP39"/>
    <property type="match status" value="1"/>
</dbReference>
<dbReference type="GO" id="GO:0008168">
    <property type="term" value="F:methyltransferase activity"/>
    <property type="evidence" value="ECO:0007669"/>
    <property type="project" value="UniProtKB-KW"/>
</dbReference>
<dbReference type="GO" id="GO:0032259">
    <property type="term" value="P:methylation"/>
    <property type="evidence" value="ECO:0007669"/>
    <property type="project" value="UniProtKB-KW"/>
</dbReference>
<protein>
    <submittedName>
        <fullName evidence="2">Methyltransferase domain protein</fullName>
    </submittedName>
</protein>
<dbReference type="EMBL" id="LNYG01000013">
    <property type="protein sequence ID" value="KTD07855.1"/>
    <property type="molecule type" value="Genomic_DNA"/>
</dbReference>
<dbReference type="Proteomes" id="UP000054715">
    <property type="component" value="Unassembled WGS sequence"/>
</dbReference>
<dbReference type="Pfam" id="PF13649">
    <property type="entry name" value="Methyltransf_25"/>
    <property type="match status" value="1"/>
</dbReference>
<dbReference type="STRING" id="455.Ljam_2050"/>
<dbReference type="InterPro" id="IPR029063">
    <property type="entry name" value="SAM-dependent_MTases_sf"/>
</dbReference>
<comment type="caution">
    <text evidence="2">The sequence shown here is derived from an EMBL/GenBank/DDBJ whole genome shotgun (WGS) entry which is preliminary data.</text>
</comment>
<dbReference type="InterPro" id="IPR041698">
    <property type="entry name" value="Methyltransf_25"/>
</dbReference>
<dbReference type="OrthoDB" id="5621386at2"/>
<organism evidence="2 3">
    <name type="scientific">Legionella jamestowniensis</name>
    <dbReference type="NCBI Taxonomy" id="455"/>
    <lineage>
        <taxon>Bacteria</taxon>
        <taxon>Pseudomonadati</taxon>
        <taxon>Pseudomonadota</taxon>
        <taxon>Gammaproteobacteria</taxon>
        <taxon>Legionellales</taxon>
        <taxon>Legionellaceae</taxon>
        <taxon>Legionella</taxon>
    </lineage>
</organism>
<dbReference type="SUPFAM" id="SSF53335">
    <property type="entry name" value="S-adenosyl-L-methionine-dependent methyltransferases"/>
    <property type="match status" value="1"/>
</dbReference>
<proteinExistence type="predicted"/>
<dbReference type="AlphaFoldDB" id="A0A0W0UJA3"/>